<proteinExistence type="predicted"/>
<dbReference type="RefSeq" id="WP_249510972.1">
    <property type="nucleotide sequence ID" value="NZ_CP093362.1"/>
</dbReference>
<dbReference type="Pfam" id="PF01966">
    <property type="entry name" value="HD"/>
    <property type="match status" value="1"/>
</dbReference>
<organism evidence="2 3">
    <name type="scientific">Apilactobacillus apisilvae</name>
    <dbReference type="NCBI Taxonomy" id="2923364"/>
    <lineage>
        <taxon>Bacteria</taxon>
        <taxon>Bacillati</taxon>
        <taxon>Bacillota</taxon>
        <taxon>Bacilli</taxon>
        <taxon>Lactobacillales</taxon>
        <taxon>Lactobacillaceae</taxon>
        <taxon>Apilactobacillus</taxon>
    </lineage>
</organism>
<dbReference type="SMART" id="SM00471">
    <property type="entry name" value="HDc"/>
    <property type="match status" value="1"/>
</dbReference>
<dbReference type="Gene3D" id="1.10.3210.10">
    <property type="entry name" value="Hypothetical protein af1432"/>
    <property type="match status" value="1"/>
</dbReference>
<dbReference type="Pfam" id="PF19276">
    <property type="entry name" value="HD_assoc_2"/>
    <property type="match status" value="1"/>
</dbReference>
<dbReference type="PANTHER" id="PTHR11373">
    <property type="entry name" value="DEOXYNUCLEOSIDE TRIPHOSPHATE TRIPHOSPHOHYDROLASE"/>
    <property type="match status" value="1"/>
</dbReference>
<feature type="domain" description="HD" evidence="1">
    <location>
        <begin position="61"/>
        <end position="186"/>
    </location>
</feature>
<dbReference type="InterPro" id="IPR050135">
    <property type="entry name" value="dGTPase-like"/>
</dbReference>
<sequence>MKFEDALLPREKVFRDPVHNYIYVQHQIILDLINTKEMQRLRRVKQLGPSSFTFHGAEHSRFTHSLGVYEITRRICDIFLRNYPTKESGDGLWDDSERLVALCAALLHDIGHGAYSHTFEHIFHTNHEAITQEIITSPKTEVNKVLKKISPEFPKQVADVINHSYKNKQVVQMISSQCDADRMDYLLRDAYNTGASYGNFDLTRILRVMRPYSGGICFDVSGMHAVEDYIISRLQMYMQVYFHPVSRSMEVILTHLLKRAKELSDKMPINSSETPYLLMPFFNNNFDINDYLKLDDGVLNTYFIHWIDSKDSILSDLADRFINRRPFKSAEFTDDTEFLTTKLQKLIKQAGFDHKYYTDTNDCFDLPYDAYDPKKKSHATQIELRRPDGSMVELSKVSRLVAAVTGKQLGDERFFFPKEMLNSAQNIEIFQPIYEEFQKHIKNNQLIE</sequence>
<keyword evidence="3" id="KW-1185">Reference proteome</keyword>
<dbReference type="InterPro" id="IPR003607">
    <property type="entry name" value="HD/PDEase_dom"/>
</dbReference>
<name>A0ABY4PGP6_9LACO</name>
<reference evidence="2 3" key="1">
    <citation type="journal article" date="2022" name="Int. J. Syst. Evol. Microbiol.">
        <title>Apilactobacillus apisilvae sp. nov., Nicolia spurrieriana gen. nov. sp. nov., Bombilactobacillus folatiphilus sp. nov. and Bombilactobacillus thymidiniphilus sp. nov., four new lactic acid bacterial isolates from stingless bees Tetragonula carbonaria and Austroplebeia australis.</title>
        <authorList>
            <person name="Oliphant S.A."/>
            <person name="Watson-Haigh N.S."/>
            <person name="Sumby K.M."/>
            <person name="Gardner J."/>
            <person name="Groom S."/>
            <person name="Jiranek V."/>
        </authorList>
    </citation>
    <scope>NUCLEOTIDE SEQUENCE [LARGE SCALE GENOMIC DNA]</scope>
    <source>
        <strain evidence="2 3">SG5_A10</strain>
    </source>
</reference>
<dbReference type="SUPFAM" id="SSF109604">
    <property type="entry name" value="HD-domain/PDEase-like"/>
    <property type="match status" value="1"/>
</dbReference>
<evidence type="ECO:0000313" key="3">
    <source>
        <dbReference type="Proteomes" id="UP000831859"/>
    </source>
</evidence>
<dbReference type="PROSITE" id="PS51831">
    <property type="entry name" value="HD"/>
    <property type="match status" value="1"/>
</dbReference>
<dbReference type="CDD" id="cd00077">
    <property type="entry name" value="HDc"/>
    <property type="match status" value="1"/>
</dbReference>
<dbReference type="EMBL" id="CP093362">
    <property type="protein sequence ID" value="UQS84993.1"/>
    <property type="molecule type" value="Genomic_DNA"/>
</dbReference>
<dbReference type="InterPro" id="IPR006674">
    <property type="entry name" value="HD_domain"/>
</dbReference>
<protein>
    <submittedName>
        <fullName evidence="2">HD domain-containing protein</fullName>
    </submittedName>
</protein>
<dbReference type="PANTHER" id="PTHR11373:SF4">
    <property type="entry name" value="DEOXYNUCLEOSIDE TRIPHOSPHATE TRIPHOSPHOHYDROLASE SAMHD1"/>
    <property type="match status" value="1"/>
</dbReference>
<evidence type="ECO:0000313" key="2">
    <source>
        <dbReference type="EMBL" id="UQS84993.1"/>
    </source>
</evidence>
<dbReference type="Proteomes" id="UP000831859">
    <property type="component" value="Chromosome"/>
</dbReference>
<gene>
    <name evidence="2" type="ORF">MOO46_07070</name>
</gene>
<accession>A0ABY4PGP6</accession>
<dbReference type="InterPro" id="IPR045509">
    <property type="entry name" value="HD_assoc_2"/>
</dbReference>
<evidence type="ECO:0000259" key="1">
    <source>
        <dbReference type="PROSITE" id="PS51831"/>
    </source>
</evidence>